<organism evidence="1 2">
    <name type="scientific">Reticulomyxa filosa</name>
    <dbReference type="NCBI Taxonomy" id="46433"/>
    <lineage>
        <taxon>Eukaryota</taxon>
        <taxon>Sar</taxon>
        <taxon>Rhizaria</taxon>
        <taxon>Retaria</taxon>
        <taxon>Foraminifera</taxon>
        <taxon>Monothalamids</taxon>
        <taxon>Reticulomyxidae</taxon>
        <taxon>Reticulomyxa</taxon>
    </lineage>
</organism>
<proteinExistence type="predicted"/>
<gene>
    <name evidence="1" type="ORF">RFI_31082</name>
</gene>
<comment type="caution">
    <text evidence="1">The sequence shown here is derived from an EMBL/GenBank/DDBJ whole genome shotgun (WGS) entry which is preliminary data.</text>
</comment>
<dbReference type="AlphaFoldDB" id="X6LXG3"/>
<reference evidence="1 2" key="1">
    <citation type="journal article" date="2013" name="Curr. Biol.">
        <title>The Genome of the Foraminiferan Reticulomyxa filosa.</title>
        <authorList>
            <person name="Glockner G."/>
            <person name="Hulsmann N."/>
            <person name="Schleicher M."/>
            <person name="Noegel A.A."/>
            <person name="Eichinger L."/>
            <person name="Gallinger C."/>
            <person name="Pawlowski J."/>
            <person name="Sierra R."/>
            <person name="Euteneuer U."/>
            <person name="Pillet L."/>
            <person name="Moustafa A."/>
            <person name="Platzer M."/>
            <person name="Groth M."/>
            <person name="Szafranski K."/>
            <person name="Schliwa M."/>
        </authorList>
    </citation>
    <scope>NUCLEOTIDE SEQUENCE [LARGE SCALE GENOMIC DNA]</scope>
</reference>
<dbReference type="EMBL" id="ASPP01027247">
    <property type="protein sequence ID" value="ETO06314.1"/>
    <property type="molecule type" value="Genomic_DNA"/>
</dbReference>
<name>X6LXG3_RETFI</name>
<evidence type="ECO:0000313" key="2">
    <source>
        <dbReference type="Proteomes" id="UP000023152"/>
    </source>
</evidence>
<sequence>MQFINEQTSIPYVTTRFSAPNYYDKGPCLKFDDELLNIRNLILIFCGCIQAHEDDRVLKENQNNIIQLKQLSHRQLPTSILQAAIEKVLLSFNEVKRADKENNESFTRPKGYQSIMIFSNFLFFGFV</sequence>
<evidence type="ECO:0000313" key="1">
    <source>
        <dbReference type="EMBL" id="ETO06314.1"/>
    </source>
</evidence>
<protein>
    <submittedName>
        <fullName evidence="1">Uncharacterized protein</fullName>
    </submittedName>
</protein>
<dbReference type="Proteomes" id="UP000023152">
    <property type="component" value="Unassembled WGS sequence"/>
</dbReference>
<accession>X6LXG3</accession>
<keyword evidence="2" id="KW-1185">Reference proteome</keyword>